<dbReference type="SUPFAM" id="SSF53041">
    <property type="entry name" value="Resolvase-like"/>
    <property type="match status" value="1"/>
</dbReference>
<evidence type="ECO:0000259" key="1">
    <source>
        <dbReference type="Pfam" id="PF00239"/>
    </source>
</evidence>
<dbReference type="RefSeq" id="WP_116853988.1">
    <property type="nucleotide sequence ID" value="NZ_QTJV01000004.1"/>
</dbReference>
<evidence type="ECO:0000313" key="2">
    <source>
        <dbReference type="EMBL" id="RFM34404.1"/>
    </source>
</evidence>
<name>A0A3E1P2R1_9BACT</name>
<sequence>MPVGEHEEMLRMLNDIREAVIIGLVVLSFSRLSRNPEEIKAIVQTFQTHKTRLILVSKRGSSKQWYGEMLSVFSLNEKGLTNIALKN</sequence>
<dbReference type="InterPro" id="IPR036162">
    <property type="entry name" value="Resolvase-like_N_sf"/>
</dbReference>
<protein>
    <recommendedName>
        <fullName evidence="1">Resolvase/invertase-type recombinase catalytic domain-containing protein</fullName>
    </recommendedName>
</protein>
<accession>A0A3E1P2R1</accession>
<reference evidence="2 3" key="1">
    <citation type="submission" date="2018-08" db="EMBL/GenBank/DDBJ databases">
        <title>Chitinophaga sp. K20C18050901, a novel bacterium isolated from forest soil.</title>
        <authorList>
            <person name="Wang C."/>
        </authorList>
    </citation>
    <scope>NUCLEOTIDE SEQUENCE [LARGE SCALE GENOMIC DNA]</scope>
    <source>
        <strain evidence="2 3">K20C18050901</strain>
    </source>
</reference>
<dbReference type="Gene3D" id="3.40.50.1390">
    <property type="entry name" value="Resolvase, N-terminal catalytic domain"/>
    <property type="match status" value="1"/>
</dbReference>
<dbReference type="AlphaFoldDB" id="A0A3E1P2R1"/>
<gene>
    <name evidence="2" type="ORF">DXN04_14070</name>
</gene>
<comment type="caution">
    <text evidence="2">The sequence shown here is derived from an EMBL/GenBank/DDBJ whole genome shotgun (WGS) entry which is preliminary data.</text>
</comment>
<dbReference type="Proteomes" id="UP000261174">
    <property type="component" value="Unassembled WGS sequence"/>
</dbReference>
<keyword evidence="3" id="KW-1185">Reference proteome</keyword>
<feature type="domain" description="Resolvase/invertase-type recombinase catalytic" evidence="1">
    <location>
        <begin position="7"/>
        <end position="68"/>
    </location>
</feature>
<proteinExistence type="predicted"/>
<organism evidence="2 3">
    <name type="scientific">Chitinophaga silvisoli</name>
    <dbReference type="NCBI Taxonomy" id="2291814"/>
    <lineage>
        <taxon>Bacteria</taxon>
        <taxon>Pseudomonadati</taxon>
        <taxon>Bacteroidota</taxon>
        <taxon>Chitinophagia</taxon>
        <taxon>Chitinophagales</taxon>
        <taxon>Chitinophagaceae</taxon>
        <taxon>Chitinophaga</taxon>
    </lineage>
</organism>
<dbReference type="GO" id="GO:0003677">
    <property type="term" value="F:DNA binding"/>
    <property type="evidence" value="ECO:0007669"/>
    <property type="project" value="InterPro"/>
</dbReference>
<dbReference type="GO" id="GO:0000150">
    <property type="term" value="F:DNA strand exchange activity"/>
    <property type="evidence" value="ECO:0007669"/>
    <property type="project" value="InterPro"/>
</dbReference>
<evidence type="ECO:0000313" key="3">
    <source>
        <dbReference type="Proteomes" id="UP000261174"/>
    </source>
</evidence>
<dbReference type="InterPro" id="IPR006119">
    <property type="entry name" value="Resolv_N"/>
</dbReference>
<dbReference type="Pfam" id="PF00239">
    <property type="entry name" value="Resolvase"/>
    <property type="match status" value="1"/>
</dbReference>
<dbReference type="EMBL" id="QTJV01000004">
    <property type="protein sequence ID" value="RFM34404.1"/>
    <property type="molecule type" value="Genomic_DNA"/>
</dbReference>